<evidence type="ECO:0000313" key="3">
    <source>
        <dbReference type="Proteomes" id="UP000317909"/>
    </source>
</evidence>
<dbReference type="EMBL" id="CP036339">
    <property type="protein sequence ID" value="QDT73390.1"/>
    <property type="molecule type" value="Genomic_DNA"/>
</dbReference>
<gene>
    <name evidence="2" type="ORF">I41_25790</name>
</gene>
<reference evidence="2 3" key="1">
    <citation type="submission" date="2019-02" db="EMBL/GenBank/DDBJ databases">
        <title>Deep-cultivation of Planctomycetes and their phenomic and genomic characterization uncovers novel biology.</title>
        <authorList>
            <person name="Wiegand S."/>
            <person name="Jogler M."/>
            <person name="Boedeker C."/>
            <person name="Pinto D."/>
            <person name="Vollmers J."/>
            <person name="Rivas-Marin E."/>
            <person name="Kohn T."/>
            <person name="Peeters S.H."/>
            <person name="Heuer A."/>
            <person name="Rast P."/>
            <person name="Oberbeckmann S."/>
            <person name="Bunk B."/>
            <person name="Jeske O."/>
            <person name="Meyerdierks A."/>
            <person name="Storesund J.E."/>
            <person name="Kallscheuer N."/>
            <person name="Luecker S."/>
            <person name="Lage O.M."/>
            <person name="Pohl T."/>
            <person name="Merkel B.J."/>
            <person name="Hornburger P."/>
            <person name="Mueller R.-W."/>
            <person name="Bruemmer F."/>
            <person name="Labrenz M."/>
            <person name="Spormann A.M."/>
            <person name="Op den Camp H."/>
            <person name="Overmann J."/>
            <person name="Amann R."/>
            <person name="Jetten M.S.M."/>
            <person name="Mascher T."/>
            <person name="Medema M.H."/>
            <person name="Devos D.P."/>
            <person name="Kaster A.-K."/>
            <person name="Ovreas L."/>
            <person name="Rohde M."/>
            <person name="Galperin M.Y."/>
            <person name="Jogler C."/>
        </authorList>
    </citation>
    <scope>NUCLEOTIDE SEQUENCE [LARGE SCALE GENOMIC DNA]</scope>
    <source>
        <strain evidence="2 3">I41</strain>
    </source>
</reference>
<accession>A0A517TYD7</accession>
<dbReference type="Gene3D" id="3.80.10.10">
    <property type="entry name" value="Ribonuclease Inhibitor"/>
    <property type="match status" value="1"/>
</dbReference>
<feature type="chain" id="PRO_5021866557" description="Leucine Rich repeats (2 copies)" evidence="1">
    <location>
        <begin position="33"/>
        <end position="526"/>
    </location>
</feature>
<dbReference type="SUPFAM" id="SSF52047">
    <property type="entry name" value="RNI-like"/>
    <property type="match status" value="1"/>
</dbReference>
<sequence length="526" mass="58105" precursor="true">MKARIWKSISRGRRTLATTIAAAFLFIGAEHALTQAMEQESNPPPGGEGIEKIELRSYPLATPMTFPGDPSGEKITSFKIKGEARAGEDGSAQLSLNSSPLTFNEFGDVELTEVRPPRAITVALIRHSSENHEISLFEISSPKLQSPQKALLLLKHDDPQSGQLLIGKMRRSEPGIAGSISLSEIALLRNDRASQKIEVSQQKLRDDIVMYSPQNPRVFLKGQLGGNGTLMHNENHTGVEWRKCSIMHYATAMAFPHKPLTMEPVELADPLNQGRRLFRLAFAAPSELGEVFLVVSPAAAGPHRLIIREAGQTRRVLPLTPEGIEPWAKLQTAFSQLPLSEQNAITRISDASSTNFFHDYIIRSGHVIYISLSHDHANRETLAQLRDLPQLFDLRIKYSNVPPEVLADALSELKGVTSLELHELQYTPDLLEAIGKMPKVESLWLTNTPKTLLTNESLRRLSGGAPRLQELHLSAFGPADEGFLHLAQLPSLKKLSLNAPQASEEGLKRLRDAMPNCTARIYQLGE</sequence>
<keyword evidence="1" id="KW-0732">Signal</keyword>
<evidence type="ECO:0008006" key="4">
    <source>
        <dbReference type="Google" id="ProtNLM"/>
    </source>
</evidence>
<organism evidence="2 3">
    <name type="scientific">Lacipirellula limnantheis</name>
    <dbReference type="NCBI Taxonomy" id="2528024"/>
    <lineage>
        <taxon>Bacteria</taxon>
        <taxon>Pseudomonadati</taxon>
        <taxon>Planctomycetota</taxon>
        <taxon>Planctomycetia</taxon>
        <taxon>Pirellulales</taxon>
        <taxon>Lacipirellulaceae</taxon>
        <taxon>Lacipirellula</taxon>
    </lineage>
</organism>
<proteinExistence type="predicted"/>
<dbReference type="AlphaFoldDB" id="A0A517TYD7"/>
<dbReference type="Proteomes" id="UP000317909">
    <property type="component" value="Chromosome"/>
</dbReference>
<feature type="signal peptide" evidence="1">
    <location>
        <begin position="1"/>
        <end position="32"/>
    </location>
</feature>
<evidence type="ECO:0000313" key="2">
    <source>
        <dbReference type="EMBL" id="QDT73390.1"/>
    </source>
</evidence>
<evidence type="ECO:0000256" key="1">
    <source>
        <dbReference type="SAM" id="SignalP"/>
    </source>
</evidence>
<keyword evidence="3" id="KW-1185">Reference proteome</keyword>
<name>A0A517TYD7_9BACT</name>
<dbReference type="InterPro" id="IPR032675">
    <property type="entry name" value="LRR_dom_sf"/>
</dbReference>
<protein>
    <recommendedName>
        <fullName evidence="4">Leucine Rich repeats (2 copies)</fullName>
    </recommendedName>
</protein>
<dbReference type="KEGG" id="llh:I41_25790"/>